<evidence type="ECO:0000256" key="1">
    <source>
        <dbReference type="ARBA" id="ARBA00022679"/>
    </source>
</evidence>
<dbReference type="InterPro" id="IPR012337">
    <property type="entry name" value="RNaseH-like_sf"/>
</dbReference>
<feature type="compositionally biased region" description="Basic and acidic residues" evidence="6">
    <location>
        <begin position="1"/>
        <end position="30"/>
    </location>
</feature>
<evidence type="ECO:0000256" key="5">
    <source>
        <dbReference type="ARBA" id="ARBA00023268"/>
    </source>
</evidence>
<dbReference type="Pfam" id="PF00078">
    <property type="entry name" value="RVT_1"/>
    <property type="match status" value="1"/>
</dbReference>
<evidence type="ECO:0000256" key="2">
    <source>
        <dbReference type="ARBA" id="ARBA00022695"/>
    </source>
</evidence>
<dbReference type="GO" id="GO:0004519">
    <property type="term" value="F:endonuclease activity"/>
    <property type="evidence" value="ECO:0007669"/>
    <property type="project" value="UniProtKB-KW"/>
</dbReference>
<dbReference type="PANTHER" id="PTHR37984">
    <property type="entry name" value="PROTEIN CBG26694"/>
    <property type="match status" value="1"/>
</dbReference>
<comment type="caution">
    <text evidence="8">The sequence shown here is derived from an EMBL/GenBank/DDBJ whole genome shotgun (WGS) entry which is preliminary data.</text>
</comment>
<dbReference type="CDD" id="cd09274">
    <property type="entry name" value="RNase_HI_RT_Ty3"/>
    <property type="match status" value="1"/>
</dbReference>
<organism evidence="8">
    <name type="scientific">Tanacetum cinerariifolium</name>
    <name type="common">Dalmatian daisy</name>
    <name type="synonym">Chrysanthemum cinerariifolium</name>
    <dbReference type="NCBI Taxonomy" id="118510"/>
    <lineage>
        <taxon>Eukaryota</taxon>
        <taxon>Viridiplantae</taxon>
        <taxon>Streptophyta</taxon>
        <taxon>Embryophyta</taxon>
        <taxon>Tracheophyta</taxon>
        <taxon>Spermatophyta</taxon>
        <taxon>Magnoliopsida</taxon>
        <taxon>eudicotyledons</taxon>
        <taxon>Gunneridae</taxon>
        <taxon>Pentapetalae</taxon>
        <taxon>asterids</taxon>
        <taxon>campanulids</taxon>
        <taxon>Asterales</taxon>
        <taxon>Asteraceae</taxon>
        <taxon>Asteroideae</taxon>
        <taxon>Anthemideae</taxon>
        <taxon>Anthemidinae</taxon>
        <taxon>Tanacetum</taxon>
    </lineage>
</organism>
<evidence type="ECO:0000259" key="7">
    <source>
        <dbReference type="PROSITE" id="PS50994"/>
    </source>
</evidence>
<dbReference type="InterPro" id="IPR021109">
    <property type="entry name" value="Peptidase_aspartic_dom_sf"/>
</dbReference>
<feature type="compositionally biased region" description="Basic and acidic residues" evidence="6">
    <location>
        <begin position="60"/>
        <end position="76"/>
    </location>
</feature>
<evidence type="ECO:0000313" key="8">
    <source>
        <dbReference type="EMBL" id="GEU42130.1"/>
    </source>
</evidence>
<accession>A0A6L2JZS9</accession>
<feature type="domain" description="Integrase catalytic" evidence="7">
    <location>
        <begin position="1063"/>
        <end position="1223"/>
    </location>
</feature>
<name>A0A6L2JZS9_TANCI</name>
<dbReference type="InterPro" id="IPR043128">
    <property type="entry name" value="Rev_trsase/Diguanyl_cyclase"/>
</dbReference>
<dbReference type="InterPro" id="IPR000477">
    <property type="entry name" value="RT_dom"/>
</dbReference>
<proteinExistence type="predicted"/>
<dbReference type="CDD" id="cd01647">
    <property type="entry name" value="RT_LTR"/>
    <property type="match status" value="1"/>
</dbReference>
<keyword evidence="1" id="KW-0808">Transferase</keyword>
<evidence type="ECO:0000256" key="3">
    <source>
        <dbReference type="ARBA" id="ARBA00022722"/>
    </source>
</evidence>
<dbReference type="EMBL" id="BKCJ010001528">
    <property type="protein sequence ID" value="GEU42130.1"/>
    <property type="molecule type" value="Genomic_DNA"/>
</dbReference>
<dbReference type="Gene3D" id="2.40.70.10">
    <property type="entry name" value="Acid Proteases"/>
    <property type="match status" value="1"/>
</dbReference>
<dbReference type="Gene3D" id="3.30.420.10">
    <property type="entry name" value="Ribonuclease H-like superfamily/Ribonuclease H"/>
    <property type="match status" value="1"/>
</dbReference>
<protein>
    <recommendedName>
        <fullName evidence="7">Integrase catalytic domain-containing protein</fullName>
    </recommendedName>
</protein>
<dbReference type="GO" id="GO:0003676">
    <property type="term" value="F:nucleic acid binding"/>
    <property type="evidence" value="ECO:0007669"/>
    <property type="project" value="InterPro"/>
</dbReference>
<keyword evidence="4" id="KW-0255">Endonuclease</keyword>
<dbReference type="GO" id="GO:0015074">
    <property type="term" value="P:DNA integration"/>
    <property type="evidence" value="ECO:0007669"/>
    <property type="project" value="InterPro"/>
</dbReference>
<keyword evidence="5" id="KW-0511">Multifunctional enzyme</keyword>
<keyword evidence="2" id="KW-0548">Nucleotidyltransferase</keyword>
<evidence type="ECO:0000256" key="6">
    <source>
        <dbReference type="SAM" id="MobiDB-lite"/>
    </source>
</evidence>
<dbReference type="Gene3D" id="3.30.70.270">
    <property type="match status" value="2"/>
</dbReference>
<dbReference type="PROSITE" id="PS50994">
    <property type="entry name" value="INTEGRASE"/>
    <property type="match status" value="1"/>
</dbReference>
<dbReference type="InterPro" id="IPR043502">
    <property type="entry name" value="DNA/RNA_pol_sf"/>
</dbReference>
<dbReference type="SUPFAM" id="SSF53098">
    <property type="entry name" value="Ribonuclease H-like"/>
    <property type="match status" value="1"/>
</dbReference>
<dbReference type="Pfam" id="PF17919">
    <property type="entry name" value="RT_RNaseH_2"/>
    <property type="match status" value="1"/>
</dbReference>
<gene>
    <name evidence="8" type="ORF">Tci_014108</name>
</gene>
<dbReference type="Gene3D" id="3.10.10.10">
    <property type="entry name" value="HIV Type 1 Reverse Transcriptase, subunit A, domain 1"/>
    <property type="match status" value="1"/>
</dbReference>
<dbReference type="GO" id="GO:0016779">
    <property type="term" value="F:nucleotidyltransferase activity"/>
    <property type="evidence" value="ECO:0007669"/>
    <property type="project" value="UniProtKB-KW"/>
</dbReference>
<dbReference type="InterPro" id="IPR001584">
    <property type="entry name" value="Integrase_cat-core"/>
</dbReference>
<dbReference type="InterPro" id="IPR041577">
    <property type="entry name" value="RT_RNaseH_2"/>
</dbReference>
<sequence length="1363" mass="157487">MLLDEANMKKGDKPDTVPKKRDHADNKDDDPSAGPNQSKKTKKIRLNESESSKKTSTTKESSKDDVQQTFDDKVDDGGQLPYTIANETQPYVDPKIPKKDWFKDSRNPEGPQRQQFYRSMINTVSKHKVKSTMIILSVVSVQVEKRSGYGYLKEIVARRADQKLYKFKEDGNVIVDFVTGLKMFTRGIIMKNRIEDMQLGVESYQRKLNLTKPQLRKVLHEMLMNFKFGYNKAMPLREWIEKDKRRTCIMVKKIDDLLLKRRTLRGLEVLVRVEAIVLSKSIQTPCTILLRMPPKRSSTSEASYMSQAAIRKLVADSTGAALETQTTTMAEADNSQKEETTKNSSAVNLSTSMVKKELLDSSTGSRELNQYFLKATVLKRTKLHLLPMEDEFYNLSVKGNDLKTYVRRFQELAVLCPNMVPNNEKLMEVFIGRLPRSIKGNVTALKPQTLEEAINIAQRLMDQGIKHNSIHETNDHKRKFEDKINIFSNYNYRNNYQNICNNHTNDFRQQQNKRPKTFKSYAATPTENRGYTGNRPLCQRCTLHHTRPFTIRCRVCNKIGHLTKNYINKGPATRSNLQPVSVICHACGEKGHYRGCTLTLLNQPFEIDLMPIKLGSFDVVIGMDWLSIYHAKIICDEKVVYIPIEDKTLIIRAQVMEKKSDEKRPENIPVVREFPHVFPEELPGLPPVRQVEFQIDLIPEAAHVARAPYRLAPLEIQEIDDLFDQLQGLSVYSKIDLRSGYHQLRVRDEDIHKTDFRTRYGHYEFQVMPFGLTNAHVVFMDLMNRVCKPYLDKLVIVFIDDILIYSRNKEDQENHLRIILELLRKEKLYAKFSKCDSWIRTMQFLGHLIDIQGLHVDPAKIEAVKNWASPTSPTEIHKKFVWGEDQETAFQILKQKLYEAPILDLPEENDDFVVYCDASIQGLGAVLMQREKVIAYASRLLKPHEENYTTHDLELGAVKELNMRQRCWLELLVDYDCEIRYHPGKPNVIADALSRKRIIKSCLVKPLRVRSLIMTIHSNLPSQILEAQTEALKEENVQAEIFKEWKKLLKSVLMELVVLRIEVGYHSLERITMDFLTKLPRTSNGHDTIWVIVNRLTKSAYFIPTRGTESMDTLTWLYIKEIISCHGVLISIISNRDSHFTSRFWQSLQNALGTQLDMSTAYHPETDGQSERTIQTLEDMLWACAIDFGKGWEKHLPLVEFLYNNSYHASIKATPFEVLYGQKCRSPVCWAEVGDTQLTGPEIIHETTKKTVQIRQHLHAARDRQRSYANLEPDTFTFIFMFPALKQLAIKQWDEYGFVIRPGLFAVIDDEFKEWAWSCKLTSFWPAAATVEIPASLYSIVRFDLGDRRLEQTATFSISTNSE</sequence>
<keyword evidence="4" id="KW-0378">Hydrolase</keyword>
<evidence type="ECO:0000256" key="4">
    <source>
        <dbReference type="ARBA" id="ARBA00022759"/>
    </source>
</evidence>
<feature type="region of interest" description="Disordered" evidence="6">
    <location>
        <begin position="1"/>
        <end position="113"/>
    </location>
</feature>
<reference evidence="8" key="1">
    <citation type="journal article" date="2019" name="Sci. Rep.">
        <title>Draft genome of Tanacetum cinerariifolium, the natural source of mosquito coil.</title>
        <authorList>
            <person name="Yamashiro T."/>
            <person name="Shiraishi A."/>
            <person name="Satake H."/>
            <person name="Nakayama K."/>
        </authorList>
    </citation>
    <scope>NUCLEOTIDE SEQUENCE</scope>
</reference>
<dbReference type="InterPro" id="IPR036397">
    <property type="entry name" value="RNaseH_sf"/>
</dbReference>
<feature type="compositionally biased region" description="Basic and acidic residues" evidence="6">
    <location>
        <begin position="95"/>
        <end position="107"/>
    </location>
</feature>
<dbReference type="SUPFAM" id="SSF56672">
    <property type="entry name" value="DNA/RNA polymerases"/>
    <property type="match status" value="1"/>
</dbReference>
<dbReference type="Pfam" id="PF08284">
    <property type="entry name" value="RVP_2"/>
    <property type="match status" value="1"/>
</dbReference>
<dbReference type="PANTHER" id="PTHR37984:SF5">
    <property type="entry name" value="PROTEIN NYNRIN-LIKE"/>
    <property type="match status" value="1"/>
</dbReference>
<keyword evidence="3" id="KW-0540">Nuclease</keyword>
<dbReference type="InterPro" id="IPR050951">
    <property type="entry name" value="Retrovirus_Pol_polyprotein"/>
</dbReference>